<protein>
    <submittedName>
        <fullName evidence="2">Uncharacterized protein</fullName>
    </submittedName>
</protein>
<dbReference type="KEGG" id="cput:CONPUDRAFT_71284"/>
<dbReference type="GeneID" id="19208911"/>
<gene>
    <name evidence="2" type="ORF">CONPUDRAFT_71284</name>
</gene>
<dbReference type="AlphaFoldDB" id="A0A5M3MZE6"/>
<keyword evidence="3" id="KW-1185">Reference proteome</keyword>
<dbReference type="RefSeq" id="XP_007765447.1">
    <property type="nucleotide sequence ID" value="XM_007767257.1"/>
</dbReference>
<dbReference type="Proteomes" id="UP000053558">
    <property type="component" value="Unassembled WGS sequence"/>
</dbReference>
<feature type="compositionally biased region" description="Basic and acidic residues" evidence="1">
    <location>
        <begin position="127"/>
        <end position="136"/>
    </location>
</feature>
<dbReference type="EMBL" id="JH711575">
    <property type="protein sequence ID" value="EIW84543.1"/>
    <property type="molecule type" value="Genomic_DNA"/>
</dbReference>
<name>A0A5M3MZE6_CONPW</name>
<evidence type="ECO:0000256" key="1">
    <source>
        <dbReference type="SAM" id="MobiDB-lite"/>
    </source>
</evidence>
<feature type="region of interest" description="Disordered" evidence="1">
    <location>
        <begin position="127"/>
        <end position="146"/>
    </location>
</feature>
<comment type="caution">
    <text evidence="2">The sequence shown here is derived from an EMBL/GenBank/DDBJ whole genome shotgun (WGS) entry which is preliminary data.</text>
</comment>
<evidence type="ECO:0000313" key="2">
    <source>
        <dbReference type="EMBL" id="EIW84543.1"/>
    </source>
</evidence>
<sequence length="193" mass="21350">MSLTRVESDEDGHVKDWCLLNGRASLLPTTSSDRIQAWTMERTTEITAEPKHGPSYIAVAESPFCSTNNEASQSAAFSSNARAALASARVKLDEEEPADIGVTIVPDAPVFSAQWFVNDIQYKQAVEREDAQKSPTEDAAMNVGREDESHRVSLEGLCYSEFKFACEKEDKQGQARAEFNSYPSNMITWTGVF</sequence>
<proteinExistence type="predicted"/>
<evidence type="ECO:0000313" key="3">
    <source>
        <dbReference type="Proteomes" id="UP000053558"/>
    </source>
</evidence>
<organism evidence="2 3">
    <name type="scientific">Coniophora puteana (strain RWD-64-598)</name>
    <name type="common">Brown rot fungus</name>
    <dbReference type="NCBI Taxonomy" id="741705"/>
    <lineage>
        <taxon>Eukaryota</taxon>
        <taxon>Fungi</taxon>
        <taxon>Dikarya</taxon>
        <taxon>Basidiomycota</taxon>
        <taxon>Agaricomycotina</taxon>
        <taxon>Agaricomycetes</taxon>
        <taxon>Agaricomycetidae</taxon>
        <taxon>Boletales</taxon>
        <taxon>Coniophorineae</taxon>
        <taxon>Coniophoraceae</taxon>
        <taxon>Coniophora</taxon>
    </lineage>
</organism>
<accession>A0A5M3MZE6</accession>
<reference evidence="3" key="1">
    <citation type="journal article" date="2012" name="Science">
        <title>The Paleozoic origin of enzymatic lignin decomposition reconstructed from 31 fungal genomes.</title>
        <authorList>
            <person name="Floudas D."/>
            <person name="Binder M."/>
            <person name="Riley R."/>
            <person name="Barry K."/>
            <person name="Blanchette R.A."/>
            <person name="Henrissat B."/>
            <person name="Martinez A.T."/>
            <person name="Otillar R."/>
            <person name="Spatafora J.W."/>
            <person name="Yadav J.S."/>
            <person name="Aerts A."/>
            <person name="Benoit I."/>
            <person name="Boyd A."/>
            <person name="Carlson A."/>
            <person name="Copeland A."/>
            <person name="Coutinho P.M."/>
            <person name="de Vries R.P."/>
            <person name="Ferreira P."/>
            <person name="Findley K."/>
            <person name="Foster B."/>
            <person name="Gaskell J."/>
            <person name="Glotzer D."/>
            <person name="Gorecki P."/>
            <person name="Heitman J."/>
            <person name="Hesse C."/>
            <person name="Hori C."/>
            <person name="Igarashi K."/>
            <person name="Jurgens J.A."/>
            <person name="Kallen N."/>
            <person name="Kersten P."/>
            <person name="Kohler A."/>
            <person name="Kuees U."/>
            <person name="Kumar T.K.A."/>
            <person name="Kuo A."/>
            <person name="LaButti K."/>
            <person name="Larrondo L.F."/>
            <person name="Lindquist E."/>
            <person name="Ling A."/>
            <person name="Lombard V."/>
            <person name="Lucas S."/>
            <person name="Lundell T."/>
            <person name="Martin R."/>
            <person name="McLaughlin D.J."/>
            <person name="Morgenstern I."/>
            <person name="Morin E."/>
            <person name="Murat C."/>
            <person name="Nagy L.G."/>
            <person name="Nolan M."/>
            <person name="Ohm R.A."/>
            <person name="Patyshakuliyeva A."/>
            <person name="Rokas A."/>
            <person name="Ruiz-Duenas F.J."/>
            <person name="Sabat G."/>
            <person name="Salamov A."/>
            <person name="Samejima M."/>
            <person name="Schmutz J."/>
            <person name="Slot J.C."/>
            <person name="St John F."/>
            <person name="Stenlid J."/>
            <person name="Sun H."/>
            <person name="Sun S."/>
            <person name="Syed K."/>
            <person name="Tsang A."/>
            <person name="Wiebenga A."/>
            <person name="Young D."/>
            <person name="Pisabarro A."/>
            <person name="Eastwood D.C."/>
            <person name="Martin F."/>
            <person name="Cullen D."/>
            <person name="Grigoriev I.V."/>
            <person name="Hibbett D.S."/>
        </authorList>
    </citation>
    <scope>NUCLEOTIDE SEQUENCE [LARGE SCALE GENOMIC DNA]</scope>
    <source>
        <strain evidence="3">RWD-64-598 SS2</strain>
    </source>
</reference>